<proteinExistence type="inferred from homology"/>
<dbReference type="WBParaSite" id="jg5173">
    <property type="protein sequence ID" value="jg5173"/>
    <property type="gene ID" value="jg5173"/>
</dbReference>
<dbReference type="InterPro" id="IPR028934">
    <property type="entry name" value="Vps26-related"/>
</dbReference>
<sequence>MSFFGFGQSADISILLENESSRKCARIRAEDGSYDKHFLFYDGESVAGDVLVNLKKAGQKLEHQGIRIDFIGQIEVYYDRGNQHDFICLSKELSKAGEMTQNSKFSFCFHNVNKPFESYVGTNVKLR</sequence>
<organism evidence="2 3">
    <name type="scientific">Ditylenchus dipsaci</name>
    <dbReference type="NCBI Taxonomy" id="166011"/>
    <lineage>
        <taxon>Eukaryota</taxon>
        <taxon>Metazoa</taxon>
        <taxon>Ecdysozoa</taxon>
        <taxon>Nematoda</taxon>
        <taxon>Chromadorea</taxon>
        <taxon>Rhabditida</taxon>
        <taxon>Tylenchina</taxon>
        <taxon>Tylenchomorpha</taxon>
        <taxon>Sphaerularioidea</taxon>
        <taxon>Anguinidae</taxon>
        <taxon>Anguininae</taxon>
        <taxon>Ditylenchus</taxon>
    </lineage>
</organism>
<name>A0A915EDF2_9BILA</name>
<dbReference type="PANTHER" id="PTHR12233">
    <property type="entry name" value="VACUOLAR PROTEIN SORTING 26 RELATED"/>
    <property type="match status" value="1"/>
</dbReference>
<dbReference type="GO" id="GO:0006886">
    <property type="term" value="P:intracellular protein transport"/>
    <property type="evidence" value="ECO:0007669"/>
    <property type="project" value="InterPro"/>
</dbReference>
<accession>A0A915EDF2</accession>
<comment type="similarity">
    <text evidence="1">Belongs to the VPS26 family.</text>
</comment>
<dbReference type="InterPro" id="IPR014752">
    <property type="entry name" value="Arrestin-like_C"/>
</dbReference>
<reference evidence="3" key="1">
    <citation type="submission" date="2022-11" db="UniProtKB">
        <authorList>
            <consortium name="WormBaseParasite"/>
        </authorList>
    </citation>
    <scope>IDENTIFICATION</scope>
</reference>
<dbReference type="Proteomes" id="UP000887574">
    <property type="component" value="Unplaced"/>
</dbReference>
<dbReference type="Pfam" id="PF03643">
    <property type="entry name" value="Vps26"/>
    <property type="match status" value="1"/>
</dbReference>
<evidence type="ECO:0000313" key="2">
    <source>
        <dbReference type="Proteomes" id="UP000887574"/>
    </source>
</evidence>
<dbReference type="Gene3D" id="2.60.40.640">
    <property type="match status" value="1"/>
</dbReference>
<evidence type="ECO:0000256" key="1">
    <source>
        <dbReference type="ARBA" id="ARBA00009100"/>
    </source>
</evidence>
<protein>
    <submittedName>
        <fullName evidence="3">Uncharacterized protein</fullName>
    </submittedName>
</protein>
<dbReference type="AlphaFoldDB" id="A0A915EDF2"/>
<keyword evidence="2" id="KW-1185">Reference proteome</keyword>
<evidence type="ECO:0000313" key="3">
    <source>
        <dbReference type="WBParaSite" id="jg5173"/>
    </source>
</evidence>